<dbReference type="EMBL" id="WAJS01000032">
    <property type="protein sequence ID" value="KAB1642115.1"/>
    <property type="molecule type" value="Genomic_DNA"/>
</dbReference>
<dbReference type="Proteomes" id="UP000479639">
    <property type="component" value="Unassembled WGS sequence"/>
</dbReference>
<accession>A0A7C8FKG4</accession>
<dbReference type="PANTHER" id="PTHR43404">
    <property type="entry name" value="LIPOPOLYSACCHARIDE CHOLINEPHOSPHOTRANSFERASE LICD"/>
    <property type="match status" value="1"/>
</dbReference>
<comment type="caution">
    <text evidence="2">The sequence shown here is derived from an EMBL/GenBank/DDBJ whole genome shotgun (WGS) entry which is preliminary data.</text>
</comment>
<dbReference type="InterPro" id="IPR007074">
    <property type="entry name" value="LicD/FKTN/FKRP_NTP_transf"/>
</dbReference>
<protein>
    <submittedName>
        <fullName evidence="2">LicD family protein</fullName>
    </submittedName>
</protein>
<feature type="domain" description="LicD/FKTN/FKRP nucleotidyltransferase" evidence="1">
    <location>
        <begin position="26"/>
        <end position="251"/>
    </location>
</feature>
<evidence type="ECO:0000313" key="3">
    <source>
        <dbReference type="Proteomes" id="UP000479639"/>
    </source>
</evidence>
<organism evidence="2 3">
    <name type="scientific">Adlercreutzia muris</name>
    <dbReference type="NCBI Taxonomy" id="1796610"/>
    <lineage>
        <taxon>Bacteria</taxon>
        <taxon>Bacillati</taxon>
        <taxon>Actinomycetota</taxon>
        <taxon>Coriobacteriia</taxon>
        <taxon>Eggerthellales</taxon>
        <taxon>Eggerthellaceae</taxon>
        <taxon>Adlercreutzia</taxon>
    </lineage>
</organism>
<dbReference type="PANTHER" id="PTHR43404:SF2">
    <property type="entry name" value="LIPOPOLYSACCHARIDE CHOLINEPHOSPHOTRANSFERASE LICD"/>
    <property type="match status" value="1"/>
</dbReference>
<keyword evidence="3" id="KW-1185">Reference proteome</keyword>
<dbReference type="GO" id="GO:0009100">
    <property type="term" value="P:glycoprotein metabolic process"/>
    <property type="evidence" value="ECO:0007669"/>
    <property type="project" value="UniProtKB-ARBA"/>
</dbReference>
<gene>
    <name evidence="2" type="ORF">F8D48_09480</name>
</gene>
<proteinExistence type="predicted"/>
<sequence>MEYRPDVLKALQEAEFEILCAIDALCREEGIAYFLDGGTALGAARHNGFIPWDDDIDIGMLRPDYDRFIERARTALPDAYELVVPGETPGYAAMFAKVMKRRTAFHTQETIEAGFDQGIFVDIFPYDGVSPSARRARRQLSNGRLWQSISYLYHARSVNVPHSGLLGRAERLACAAAHGLLRAVTDEQRIARSFARSIERDGDYDRFTALAWPVAGGFPKADLVPTGTASFEGRPFPVPSNVEAYLTRMYGPSWTELPPPDQRKNHAPVVLKL</sequence>
<reference evidence="2 3" key="1">
    <citation type="submission" date="2019-09" db="EMBL/GenBank/DDBJ databases">
        <title>Whole genome shotgun sequencing (WGS) of Ellagibacter isourolithinifaciens DSM 104140(T) and Adlercreutzia muris DSM 29508(T).</title>
        <authorList>
            <person name="Stoll D.A."/>
            <person name="Danylec N."/>
            <person name="Huch M."/>
        </authorList>
    </citation>
    <scope>NUCLEOTIDE SEQUENCE [LARGE SCALE GENOMIC DNA]</scope>
    <source>
        <strain evidence="2 3">DSM 29508</strain>
    </source>
</reference>
<dbReference type="AlphaFoldDB" id="A0A7C8FKG4"/>
<evidence type="ECO:0000259" key="1">
    <source>
        <dbReference type="Pfam" id="PF04991"/>
    </source>
</evidence>
<dbReference type="RefSeq" id="WP_151431559.1">
    <property type="nucleotide sequence ID" value="NZ_JANJZI010000019.1"/>
</dbReference>
<dbReference type="InterPro" id="IPR052942">
    <property type="entry name" value="LPS_cholinephosphotransferase"/>
</dbReference>
<name>A0A7C8FKG4_9ACTN</name>
<evidence type="ECO:0000313" key="2">
    <source>
        <dbReference type="EMBL" id="KAB1642115.1"/>
    </source>
</evidence>
<dbReference type="Pfam" id="PF04991">
    <property type="entry name" value="LicD"/>
    <property type="match status" value="1"/>
</dbReference>